<evidence type="ECO:0000313" key="2">
    <source>
        <dbReference type="EMBL" id="MFC5366532.1"/>
    </source>
</evidence>
<proteinExistence type="predicted"/>
<name>A0ABD5R9E8_9EURY</name>
<keyword evidence="1" id="KW-1133">Transmembrane helix</keyword>
<reference evidence="2 3" key="1">
    <citation type="journal article" date="2019" name="Int. J. Syst. Evol. Microbiol.">
        <title>The Global Catalogue of Microorganisms (GCM) 10K type strain sequencing project: providing services to taxonomists for standard genome sequencing and annotation.</title>
        <authorList>
            <consortium name="The Broad Institute Genomics Platform"/>
            <consortium name="The Broad Institute Genome Sequencing Center for Infectious Disease"/>
            <person name="Wu L."/>
            <person name="Ma J."/>
        </authorList>
    </citation>
    <scope>NUCLEOTIDE SEQUENCE [LARGE SCALE GENOMIC DNA]</scope>
    <source>
        <strain evidence="2 3">CGMCC 1.12237</strain>
    </source>
</reference>
<dbReference type="RefSeq" id="WP_227228125.1">
    <property type="nucleotide sequence ID" value="NZ_JAJCVJ010000001.1"/>
</dbReference>
<keyword evidence="1" id="KW-0472">Membrane</keyword>
<keyword evidence="1" id="KW-0812">Transmembrane</keyword>
<evidence type="ECO:0000256" key="1">
    <source>
        <dbReference type="SAM" id="Phobius"/>
    </source>
</evidence>
<comment type="caution">
    <text evidence="2">The sequence shown here is derived from an EMBL/GenBank/DDBJ whole genome shotgun (WGS) entry which is preliminary data.</text>
</comment>
<keyword evidence="3" id="KW-1185">Reference proteome</keyword>
<dbReference type="EMBL" id="JBHSKX010000001">
    <property type="protein sequence ID" value="MFC5366532.1"/>
    <property type="molecule type" value="Genomic_DNA"/>
</dbReference>
<feature type="transmembrane region" description="Helical" evidence="1">
    <location>
        <begin position="7"/>
        <end position="25"/>
    </location>
</feature>
<sequence length="64" mass="7264">MSRSRALTLYVIVPCTLFGVLFVGLFAVDPALVQSPWFRVLFSAFALAFAGVLYWKREELRPPE</sequence>
<protein>
    <recommendedName>
        <fullName evidence="4">DUF4175 domain-containing protein</fullName>
    </recommendedName>
</protein>
<evidence type="ECO:0000313" key="3">
    <source>
        <dbReference type="Proteomes" id="UP001596201"/>
    </source>
</evidence>
<accession>A0ABD5R9E8</accession>
<gene>
    <name evidence="2" type="ORF">ACFPJ5_06235</name>
</gene>
<feature type="transmembrane region" description="Helical" evidence="1">
    <location>
        <begin position="37"/>
        <end position="55"/>
    </location>
</feature>
<organism evidence="2 3">
    <name type="scientific">Salinirubrum litoreum</name>
    <dbReference type="NCBI Taxonomy" id="1126234"/>
    <lineage>
        <taxon>Archaea</taxon>
        <taxon>Methanobacteriati</taxon>
        <taxon>Methanobacteriota</taxon>
        <taxon>Stenosarchaea group</taxon>
        <taxon>Halobacteria</taxon>
        <taxon>Halobacteriales</taxon>
        <taxon>Haloferacaceae</taxon>
        <taxon>Salinirubrum</taxon>
    </lineage>
</organism>
<dbReference type="AlphaFoldDB" id="A0ABD5R9E8"/>
<evidence type="ECO:0008006" key="4">
    <source>
        <dbReference type="Google" id="ProtNLM"/>
    </source>
</evidence>
<dbReference type="Proteomes" id="UP001596201">
    <property type="component" value="Unassembled WGS sequence"/>
</dbReference>